<keyword evidence="3" id="KW-1185">Reference proteome</keyword>
<dbReference type="Proteomes" id="UP000193435">
    <property type="component" value="Unassembled WGS sequence"/>
</dbReference>
<gene>
    <name evidence="2" type="ORF">SAMN04488700_0148</name>
</gene>
<feature type="transmembrane region" description="Helical" evidence="1">
    <location>
        <begin position="12"/>
        <end position="29"/>
    </location>
</feature>
<protein>
    <recommendedName>
        <fullName evidence="4">BNR/Asp-box repeat-containing protein</fullName>
    </recommendedName>
</protein>
<reference evidence="2 3" key="1">
    <citation type="submission" date="2017-04" db="EMBL/GenBank/DDBJ databases">
        <authorList>
            <person name="Afonso C.L."/>
            <person name="Miller P.J."/>
            <person name="Scott M.A."/>
            <person name="Spackman E."/>
            <person name="Goraichik I."/>
            <person name="Dimitrov K.M."/>
            <person name="Suarez D.L."/>
            <person name="Swayne D.E."/>
        </authorList>
    </citation>
    <scope>NUCLEOTIDE SEQUENCE [LARGE SCALE GENOMIC DNA]</scope>
    <source>
        <strain evidence="2 3">LMG26642</strain>
    </source>
</reference>
<keyword evidence="1" id="KW-1133">Transmembrane helix</keyword>
<feature type="transmembrane region" description="Helical" evidence="1">
    <location>
        <begin position="41"/>
        <end position="62"/>
    </location>
</feature>
<dbReference type="STRING" id="1073423.SAMN04488700_0148"/>
<dbReference type="SUPFAM" id="SSF110296">
    <property type="entry name" value="Oligoxyloglucan reducing end-specific cellobiohydrolase"/>
    <property type="match status" value="1"/>
</dbReference>
<dbReference type="InterPro" id="IPR015943">
    <property type="entry name" value="WD40/YVTN_repeat-like_dom_sf"/>
</dbReference>
<evidence type="ECO:0000313" key="3">
    <source>
        <dbReference type="Proteomes" id="UP000193435"/>
    </source>
</evidence>
<evidence type="ECO:0008006" key="4">
    <source>
        <dbReference type="Google" id="ProtNLM"/>
    </source>
</evidence>
<dbReference type="Gene3D" id="2.130.10.10">
    <property type="entry name" value="YVTN repeat-like/Quinoprotein amine dehydrogenase"/>
    <property type="match status" value="1"/>
</dbReference>
<dbReference type="CDD" id="cd15482">
    <property type="entry name" value="Sialidase_non-viral"/>
    <property type="match status" value="1"/>
</dbReference>
<keyword evidence="1" id="KW-0812">Transmembrane</keyword>
<keyword evidence="1" id="KW-0472">Membrane</keyword>
<evidence type="ECO:0000256" key="1">
    <source>
        <dbReference type="SAM" id="Phobius"/>
    </source>
</evidence>
<dbReference type="EMBL" id="FXBJ01000002">
    <property type="protein sequence ID" value="SMH26482.1"/>
    <property type="molecule type" value="Genomic_DNA"/>
</dbReference>
<dbReference type="AlphaFoldDB" id="A0A1X7MNR7"/>
<dbReference type="RefSeq" id="WP_234987762.1">
    <property type="nucleotide sequence ID" value="NZ_FOAH01000011.1"/>
</dbReference>
<name>A0A1X7MNR7_9LACT</name>
<organism evidence="2 3">
    <name type="scientific">Carnobacterium iners</name>
    <dbReference type="NCBI Taxonomy" id="1073423"/>
    <lineage>
        <taxon>Bacteria</taxon>
        <taxon>Bacillati</taxon>
        <taxon>Bacillota</taxon>
        <taxon>Bacilli</taxon>
        <taxon>Lactobacillales</taxon>
        <taxon>Carnobacteriaceae</taxon>
        <taxon>Carnobacterium</taxon>
    </lineage>
</organism>
<evidence type="ECO:0000313" key="2">
    <source>
        <dbReference type="EMBL" id="SMH26482.1"/>
    </source>
</evidence>
<proteinExistence type="predicted"/>
<feature type="transmembrane region" description="Helical" evidence="1">
    <location>
        <begin position="83"/>
        <end position="103"/>
    </location>
</feature>
<accession>A0A1X7MNR7</accession>
<sequence length="485" mass="55651">MINKNYKWRALVFNPLVVIVYGIGCYYLSLFAKYGGIRLRVPIILIIFLSLLLWFIGCLYWYMINRYEKNTKEKKPSYHLNRFSQFIFLLSVTSLVLITLATGKSIYESGTHLNGRLAFVIDELVNKRTVPFKHDNLYQEDLDGLFEDLESKIDLPKELYIDNHFELTFNKKGEITSFYSFLYGLNDKSEKKTFLIDYDRSKSKKINVVLNGFTHSTFNETARLQPLIDGIKHLPIKETVKDWDEETLGIYYTGYRNWGYNDSSIRYFDKSGMTFPIKSTEEEITGYTISVYTPNEPSITPIRFIDYSLIRSSLQEKVAIDTHETNEDETVFLTERVGYQLKVADAALGSRFYVLDQTTDGGETWATINPDPFLGEIGISSGITFITKNLGFIGLSHSGSDYAELYRTADGGRTFKKLTFPAVEIPLADTKEANPFDFPGVPYRENESLFLQIGQGENSDYHGGSQVLYQSDDDGKTWKYTAEIK</sequence>